<dbReference type="SUPFAM" id="SSF55144">
    <property type="entry name" value="LigT-like"/>
    <property type="match status" value="1"/>
</dbReference>
<keyword evidence="2" id="KW-1185">Reference proteome</keyword>
<organism evidence="1 2">
    <name type="scientific">Dyadobacter linearis</name>
    <dbReference type="NCBI Taxonomy" id="2823330"/>
    <lineage>
        <taxon>Bacteria</taxon>
        <taxon>Pseudomonadati</taxon>
        <taxon>Bacteroidota</taxon>
        <taxon>Cytophagia</taxon>
        <taxon>Cytophagales</taxon>
        <taxon>Spirosomataceae</taxon>
        <taxon>Dyadobacter</taxon>
    </lineage>
</organism>
<dbReference type="Gene3D" id="3.90.1140.10">
    <property type="entry name" value="Cyclic phosphodiesterase"/>
    <property type="match status" value="1"/>
</dbReference>
<evidence type="ECO:0008006" key="3">
    <source>
        <dbReference type="Google" id="ProtNLM"/>
    </source>
</evidence>
<sequence>MIDQTNNPANGADKKPLVATLVISPDAQTYFNELRRQNFPPERNYLEAHLTLFHALPDEPRIFEDLEKFAKELHPFEVTAQNIVSLGNGTAFKIISAELPALHKTLQNRWSDVLTNQDRQKRNFHITIQNKVDSAVAKNLQAELTPTFHPFSFEVTGIHLWRYEGGPWTYLNTVLFEG</sequence>
<dbReference type="Pfam" id="PF13563">
    <property type="entry name" value="2_5_RNA_ligase2"/>
    <property type="match status" value="1"/>
</dbReference>
<dbReference type="RefSeq" id="WP_215231725.1">
    <property type="nucleotide sequence ID" value="NZ_CAJRAU010000001.1"/>
</dbReference>
<protein>
    <recommendedName>
        <fullName evidence="3">2'-5' RNA ligase family protein</fullName>
    </recommendedName>
</protein>
<accession>A0ABM8UJY4</accession>
<dbReference type="Proteomes" id="UP000679725">
    <property type="component" value="Unassembled WGS sequence"/>
</dbReference>
<dbReference type="InterPro" id="IPR009097">
    <property type="entry name" value="Cyclic_Pdiesterase"/>
</dbReference>
<proteinExistence type="predicted"/>
<comment type="caution">
    <text evidence="1">The sequence shown here is derived from an EMBL/GenBank/DDBJ whole genome shotgun (WGS) entry which is preliminary data.</text>
</comment>
<dbReference type="EMBL" id="CAJRAU010000001">
    <property type="protein sequence ID" value="CAG5067560.1"/>
    <property type="molecule type" value="Genomic_DNA"/>
</dbReference>
<evidence type="ECO:0000313" key="2">
    <source>
        <dbReference type="Proteomes" id="UP000679725"/>
    </source>
</evidence>
<evidence type="ECO:0000313" key="1">
    <source>
        <dbReference type="EMBL" id="CAG5067560.1"/>
    </source>
</evidence>
<name>A0ABM8UJY4_9BACT</name>
<gene>
    <name evidence="1" type="ORF">DYBT9623_00281</name>
</gene>
<reference evidence="1 2" key="1">
    <citation type="submission" date="2021-04" db="EMBL/GenBank/DDBJ databases">
        <authorList>
            <person name="Rodrigo-Torres L."/>
            <person name="Arahal R. D."/>
            <person name="Lucena T."/>
        </authorList>
    </citation>
    <scope>NUCLEOTIDE SEQUENCE [LARGE SCALE GENOMIC DNA]</scope>
    <source>
        <strain evidence="1 2">CECT 9623</strain>
    </source>
</reference>